<evidence type="ECO:0000256" key="12">
    <source>
        <dbReference type="ARBA" id="ARBA00023098"/>
    </source>
</evidence>
<dbReference type="InterPro" id="IPR038114">
    <property type="entry name" value="GPAT_N_sf"/>
</dbReference>
<dbReference type="Proteomes" id="UP000639772">
    <property type="component" value="Chromosome 11"/>
</dbReference>
<feature type="region of interest" description="Disordered" evidence="16">
    <location>
        <begin position="1"/>
        <end position="20"/>
    </location>
</feature>
<proteinExistence type="inferred from homology"/>
<evidence type="ECO:0000256" key="1">
    <source>
        <dbReference type="ARBA" id="ARBA00004470"/>
    </source>
</evidence>
<evidence type="ECO:0000256" key="8">
    <source>
        <dbReference type="ARBA" id="ARBA00022640"/>
    </source>
</evidence>
<evidence type="ECO:0000256" key="3">
    <source>
        <dbReference type="ARBA" id="ARBA00005189"/>
    </source>
</evidence>
<evidence type="ECO:0000256" key="2">
    <source>
        <dbReference type="ARBA" id="ARBA00004765"/>
    </source>
</evidence>
<dbReference type="Gene3D" id="1.25.40.10">
    <property type="entry name" value="Tetratricopeptide repeat domain"/>
    <property type="match status" value="2"/>
</dbReference>
<dbReference type="InterPro" id="IPR049481">
    <property type="entry name" value="SMN_G2-BD"/>
</dbReference>
<comment type="subcellular location">
    <subcellularLocation>
        <location evidence="1">Plastid</location>
        <location evidence="1">Chloroplast stroma</location>
    </subcellularLocation>
</comment>
<dbReference type="Pfam" id="PF20636">
    <property type="entry name" value="SMN_G2-BD"/>
    <property type="match status" value="1"/>
</dbReference>
<evidence type="ECO:0000256" key="13">
    <source>
        <dbReference type="ARBA" id="ARBA00023209"/>
    </source>
</evidence>
<dbReference type="InterPro" id="IPR002885">
    <property type="entry name" value="PPR_rpt"/>
</dbReference>
<dbReference type="InterPro" id="IPR011990">
    <property type="entry name" value="TPR-like_helical_dom_sf"/>
</dbReference>
<keyword evidence="10" id="KW-0677">Repeat</keyword>
<dbReference type="UniPathway" id="UPA00557">
    <property type="reaction ID" value="UER00612"/>
</dbReference>
<comment type="similarity">
    <text evidence="4">Belongs to the GPAT/DAPAT family.</text>
</comment>
<dbReference type="SUPFAM" id="SSF69593">
    <property type="entry name" value="Glycerol-3-phosphate (1)-acyltransferase"/>
    <property type="match status" value="1"/>
</dbReference>
<organism evidence="18 19">
    <name type="scientific">Vanilla planifolia</name>
    <name type="common">Vanilla</name>
    <dbReference type="NCBI Taxonomy" id="51239"/>
    <lineage>
        <taxon>Eukaryota</taxon>
        <taxon>Viridiplantae</taxon>
        <taxon>Streptophyta</taxon>
        <taxon>Embryophyta</taxon>
        <taxon>Tracheophyta</taxon>
        <taxon>Spermatophyta</taxon>
        <taxon>Magnoliopsida</taxon>
        <taxon>Liliopsida</taxon>
        <taxon>Asparagales</taxon>
        <taxon>Orchidaceae</taxon>
        <taxon>Vanilloideae</taxon>
        <taxon>Vanilleae</taxon>
        <taxon>Vanilla</taxon>
    </lineage>
</organism>
<evidence type="ECO:0000256" key="5">
    <source>
        <dbReference type="ARBA" id="ARBA00013113"/>
    </source>
</evidence>
<reference evidence="18 19" key="1">
    <citation type="journal article" date="2020" name="Nat. Food">
        <title>A phased Vanilla planifolia genome enables genetic improvement of flavour and production.</title>
        <authorList>
            <person name="Hasing T."/>
            <person name="Tang H."/>
            <person name="Brym M."/>
            <person name="Khazi F."/>
            <person name="Huang T."/>
            <person name="Chambers A.H."/>
        </authorList>
    </citation>
    <scope>NUCLEOTIDE SEQUENCE [LARGE SCALE GENOMIC DNA]</scope>
    <source>
        <tissue evidence="18">Leaf</tissue>
    </source>
</reference>
<sequence length="1226" mass="136276">MAAGFGSPPPQPVPRLPRPPSSLRSFLSTYHHPSTFFRLDRHASALQSPPPSISGCGAGGRWSIEKRIQESLAILDLMESQSISLDASLLCSILRAAPTPAASALVASPMIRPYVPACTPIPTLLTVSCFFTPGAACLMPPASCSMKCPSVMSLPGPPRSPCTNKPDSPMSLWISINLCAMALIAIKPNAFTYCSVLNCCAGVKDLGLGLRVHEQIIEEGLQNDRFLIVALIDMYTKCGKVSHARKVFDCVPQPTLEAYTAMIEGYSGNGLTSESVELIRMVLRTGSVADKVTALGFMTIIRPCVMQMSLRHGQEIHAHIIKFGHNPGYKQLSAIVSLYERCDKMLFAYRLFNELEVKESGLWRRLLSGFLRNKLNVKAMKFFAEMMTSLELGNSSFSVIDALKACIGMKGLEEGRQIHALITKPSNAAGQINLANVPSFFLELEDKGRKIAEMSKGTELWDDSALINAFNDAMASYKEIHGTKITGGASVVEKHESNDSERTLLHFKKSKMVTVVASILTNMENGESQIDFEGENLSMETSLNETRAATSGVSTLEKNFDAKFGGYSDHHVSDYNDLLKQYNELEKKKQEVAEQLNLANYWNYQHPVQDSTSQVQQPAVYGASELDPNITCPWCTCHGLATTFNSNLACPAANMLSGGYVCCPQWVLCCSGHQAQQTKASMVSTEQQNVSKDKDASVISSKTDLSSVLNAWYWAGYQTGRYVLELELDKEQEKKRWKNNRSSLCAHFQALACSIRTFSCAPLVSLYSRCHSAAKGRGLESFSLGLASGPYLGPPRWVRWTVHFPVLRSRDGFGWKAGTEEVRAPRICFEGVVDGGVEEVMGWRRSVLASDFEAGGEVCLSRSPLRARTEEELLSYVRKEVEIGKLSSDIGYGLEELYHNYRNAVAQSGVSRADEIILSNMTVAFDRILIDIECPFIFSPHHKAIREPFDYYMFGQNYVRPLIDFRKSYVGNISLFFEMEQHLRQGHNVILFSNHQTEADPAIIALLLEKTNPHLAEAMIFVAGDRVLTDPLCKPFSMGRNLLCVYSKKHMFDDPELVERKRRANTRSLKEMAVLLRNGSQIVWIAPSGGRDRLSGQTGEWLPATFDVSSLDNMRRLAEHSGVTGHFYPLAMLCYDVMPPPPQIEKEIGEQRKLSHHGVGLSVAPELNFYDVCVHCEKPEEAKEAFSIAVYNAVTEQYNILKSAIYEHKGFNALTPMFLFHKPWRR</sequence>
<evidence type="ECO:0000256" key="15">
    <source>
        <dbReference type="ARBA" id="ARBA00023315"/>
    </source>
</evidence>
<dbReference type="GO" id="GO:0009570">
    <property type="term" value="C:chloroplast stroma"/>
    <property type="evidence" value="ECO:0007669"/>
    <property type="project" value="UniProtKB-SubCell"/>
</dbReference>
<evidence type="ECO:0000256" key="14">
    <source>
        <dbReference type="ARBA" id="ARBA00023264"/>
    </source>
</evidence>
<dbReference type="GO" id="GO:0006655">
    <property type="term" value="P:phosphatidylglycerol biosynthetic process"/>
    <property type="evidence" value="ECO:0007669"/>
    <property type="project" value="TreeGrafter"/>
</dbReference>
<keyword evidence="14" id="KW-1208">Phospholipid metabolism</keyword>
<keyword evidence="15" id="KW-0012">Acyltransferase</keyword>
<feature type="compositionally biased region" description="Pro residues" evidence="16">
    <location>
        <begin position="7"/>
        <end position="20"/>
    </location>
</feature>
<evidence type="ECO:0000256" key="4">
    <source>
        <dbReference type="ARBA" id="ARBA00007937"/>
    </source>
</evidence>
<comment type="caution">
    <text evidence="18">The sequence shown here is derived from an EMBL/GenBank/DDBJ whole genome shotgun (WGS) entry which is preliminary data.</text>
</comment>
<evidence type="ECO:0000256" key="10">
    <source>
        <dbReference type="ARBA" id="ARBA00022737"/>
    </source>
</evidence>
<evidence type="ECO:0000313" key="18">
    <source>
        <dbReference type="EMBL" id="KAG0462017.1"/>
    </source>
</evidence>
<dbReference type="Gene3D" id="3.40.1130.10">
    <property type="entry name" value="Glycerol-3-phosphate (1)-acyltransferase"/>
    <property type="match status" value="1"/>
</dbReference>
<dbReference type="CDD" id="cd07985">
    <property type="entry name" value="LPLAT_GPAT"/>
    <property type="match status" value="1"/>
</dbReference>
<dbReference type="Gene3D" id="1.10.1200.50">
    <property type="entry name" value="Glycerol-3-phosphate acyltransferase, alpha helical bundle, N-terminal"/>
    <property type="match status" value="1"/>
</dbReference>
<feature type="domain" description="Phospholipid/glycerol acyltransferase" evidence="17">
    <location>
        <begin position="989"/>
        <end position="1135"/>
    </location>
</feature>
<dbReference type="OrthoDB" id="197400at2759"/>
<evidence type="ECO:0000256" key="11">
    <source>
        <dbReference type="ARBA" id="ARBA00022946"/>
    </source>
</evidence>
<dbReference type="GO" id="GO:0016024">
    <property type="term" value="P:CDP-diacylglycerol biosynthetic process"/>
    <property type="evidence" value="ECO:0007669"/>
    <property type="project" value="UniProtKB-UniPathway"/>
</dbReference>
<dbReference type="InterPro" id="IPR016222">
    <property type="entry name" value="G3P_O-acylTrfase_chlp"/>
</dbReference>
<dbReference type="EMBL" id="JADCNM010000011">
    <property type="protein sequence ID" value="KAG0462017.1"/>
    <property type="molecule type" value="Genomic_DNA"/>
</dbReference>
<evidence type="ECO:0000256" key="6">
    <source>
        <dbReference type="ARBA" id="ARBA00022516"/>
    </source>
</evidence>
<accession>A0A835Q2W9</accession>
<keyword evidence="11" id="KW-0809">Transit peptide</keyword>
<dbReference type="InterPro" id="IPR023083">
    <property type="entry name" value="G3P_O-acylTrfase_N"/>
</dbReference>
<dbReference type="InterPro" id="IPR047313">
    <property type="entry name" value="SMN_C"/>
</dbReference>
<dbReference type="CDD" id="cd22851">
    <property type="entry name" value="SMN_N"/>
    <property type="match status" value="1"/>
</dbReference>
<evidence type="ECO:0000259" key="17">
    <source>
        <dbReference type="SMART" id="SM00563"/>
    </source>
</evidence>
<keyword evidence="6" id="KW-0444">Lipid biosynthesis</keyword>
<protein>
    <recommendedName>
        <fullName evidence="5">glycerol-3-phosphate 1-O-acyltransferase</fullName>
        <ecNumber evidence="5">2.3.1.15</ecNumber>
    </recommendedName>
</protein>
<dbReference type="GO" id="GO:0004366">
    <property type="term" value="F:glycerol-3-phosphate O-acyltransferase activity"/>
    <property type="evidence" value="ECO:0007669"/>
    <property type="project" value="UniProtKB-EC"/>
</dbReference>
<dbReference type="PANTHER" id="PTHR35695:SF1">
    <property type="entry name" value="GLYCEROL-3-PHOSPHATE ACYLTRANSFERASE, CHLOROPLASTIC"/>
    <property type="match status" value="1"/>
</dbReference>
<evidence type="ECO:0000256" key="7">
    <source>
        <dbReference type="ARBA" id="ARBA00022528"/>
    </source>
</evidence>
<dbReference type="Pfam" id="PF01553">
    <property type="entry name" value="Acyltransferase"/>
    <property type="match status" value="1"/>
</dbReference>
<name>A0A835Q2W9_VANPL</name>
<keyword evidence="13" id="KW-0594">Phospholipid biosynthesis</keyword>
<dbReference type="InterPro" id="IPR002123">
    <property type="entry name" value="Plipid/glycerol_acylTrfase"/>
</dbReference>
<evidence type="ECO:0000256" key="9">
    <source>
        <dbReference type="ARBA" id="ARBA00022679"/>
    </source>
</evidence>
<comment type="pathway">
    <text evidence="3">Lipid metabolism.</text>
</comment>
<comment type="pathway">
    <text evidence="2">Phospholipid metabolism; CDP-diacylglycerol biosynthesis; CDP-diacylglycerol from sn-glycerol 3-phosphate: step 1/3.</text>
</comment>
<evidence type="ECO:0000313" key="19">
    <source>
        <dbReference type="Proteomes" id="UP000639772"/>
    </source>
</evidence>
<dbReference type="EC" id="2.3.1.15" evidence="5"/>
<dbReference type="AlphaFoldDB" id="A0A835Q2W9"/>
<keyword evidence="7" id="KW-0150">Chloroplast</keyword>
<dbReference type="CDD" id="cd22852">
    <property type="entry name" value="SMN_C"/>
    <property type="match status" value="1"/>
</dbReference>
<dbReference type="SMART" id="SM00563">
    <property type="entry name" value="PlsC"/>
    <property type="match status" value="1"/>
</dbReference>
<gene>
    <name evidence="18" type="ORF">HPP92_020493</name>
</gene>
<dbReference type="Pfam" id="PF01535">
    <property type="entry name" value="PPR"/>
    <property type="match status" value="2"/>
</dbReference>
<dbReference type="PANTHER" id="PTHR35695">
    <property type="entry name" value="GLYCEROL-3-PHOSPHATE ACYLTRANSFERASE, CHLOROPLASTIC"/>
    <property type="match status" value="1"/>
</dbReference>
<dbReference type="Pfam" id="PF14829">
    <property type="entry name" value="GPAT_N"/>
    <property type="match status" value="1"/>
</dbReference>
<evidence type="ECO:0000256" key="16">
    <source>
        <dbReference type="SAM" id="MobiDB-lite"/>
    </source>
</evidence>
<keyword evidence="9" id="KW-0808">Transferase</keyword>
<keyword evidence="12" id="KW-0443">Lipid metabolism</keyword>
<keyword evidence="8" id="KW-0934">Plastid</keyword>